<dbReference type="Proteomes" id="UP001310248">
    <property type="component" value="Unassembled WGS sequence"/>
</dbReference>
<feature type="domain" description="Glycosyl transferase family 1" evidence="1">
    <location>
        <begin position="181"/>
        <end position="318"/>
    </location>
</feature>
<sequence>MKILHVTETLVGGVETYLNTIIPYQAELYGEQNVLVLAPEQHVSDEAPLAAYYRCFDRPKRSLGSCANLAKLFKQAVIDFDPDVIHIHSTFAGVVCRIPGLIAKRDQRKVVYCSHGWCFDGYSGLKAKVFSQIEKVLAYRVSSVINISHHDFESARQQKIPEHKMVVFENALDDLDQDIQRAENQGMLKLLFVGRLDKQKGVDLLIEAIRQVETEVELHIAGASVVSKQQLNVSDCRVVQHGWCSQEQLRELYASVDALVVPSRWEGFGLVVIEAFRQGLPVVVSDAGALPSLVAEGSTGYVFENSNSDALAKVIAQLDRTKLSAMSQRCREVFVSRFEAKRLNTQLTELYAAAE</sequence>
<dbReference type="InterPro" id="IPR028098">
    <property type="entry name" value="Glyco_trans_4-like_N"/>
</dbReference>
<dbReference type="InterPro" id="IPR001296">
    <property type="entry name" value="Glyco_trans_1"/>
</dbReference>
<dbReference type="RefSeq" id="WP_329774119.1">
    <property type="nucleotide sequence ID" value="NZ_JAYDYW010000004.1"/>
</dbReference>
<dbReference type="PANTHER" id="PTHR45947">
    <property type="entry name" value="SULFOQUINOVOSYL TRANSFERASE SQD2"/>
    <property type="match status" value="1"/>
</dbReference>
<dbReference type="Pfam" id="PF13439">
    <property type="entry name" value="Glyco_transf_4"/>
    <property type="match status" value="1"/>
</dbReference>
<dbReference type="Pfam" id="PF00534">
    <property type="entry name" value="Glycos_transf_1"/>
    <property type="match status" value="1"/>
</dbReference>
<gene>
    <name evidence="3" type="ORF">SNR37_002086</name>
</gene>
<evidence type="ECO:0000259" key="1">
    <source>
        <dbReference type="Pfam" id="PF00534"/>
    </source>
</evidence>
<keyword evidence="3" id="KW-0328">Glycosyltransferase</keyword>
<proteinExistence type="predicted"/>
<dbReference type="SUPFAM" id="SSF53756">
    <property type="entry name" value="UDP-Glycosyltransferase/glycogen phosphorylase"/>
    <property type="match status" value="1"/>
</dbReference>
<dbReference type="PANTHER" id="PTHR45947:SF3">
    <property type="entry name" value="SULFOQUINOVOSYL TRANSFERASE SQD2"/>
    <property type="match status" value="1"/>
</dbReference>
<protein>
    <submittedName>
        <fullName evidence="3">Glycosyltransferase family 4 protein</fullName>
        <ecNumber evidence="3">2.4.-.-</ecNumber>
    </submittedName>
</protein>
<keyword evidence="4" id="KW-1185">Reference proteome</keyword>
<evidence type="ECO:0000313" key="4">
    <source>
        <dbReference type="Proteomes" id="UP001310248"/>
    </source>
</evidence>
<dbReference type="InterPro" id="IPR050194">
    <property type="entry name" value="Glycosyltransferase_grp1"/>
</dbReference>
<dbReference type="EC" id="2.4.-.-" evidence="3"/>
<accession>A0ABU7G019</accession>
<dbReference type="GO" id="GO:0016757">
    <property type="term" value="F:glycosyltransferase activity"/>
    <property type="evidence" value="ECO:0007669"/>
    <property type="project" value="UniProtKB-KW"/>
</dbReference>
<organism evidence="3 4">
    <name type="scientific">Agarivorans aestuarii</name>
    <dbReference type="NCBI Taxonomy" id="1563703"/>
    <lineage>
        <taxon>Bacteria</taxon>
        <taxon>Pseudomonadati</taxon>
        <taxon>Pseudomonadota</taxon>
        <taxon>Gammaproteobacteria</taxon>
        <taxon>Alteromonadales</taxon>
        <taxon>Alteromonadaceae</taxon>
        <taxon>Agarivorans</taxon>
    </lineage>
</organism>
<dbReference type="EMBL" id="JAYDYW010000004">
    <property type="protein sequence ID" value="MEE1672676.1"/>
    <property type="molecule type" value="Genomic_DNA"/>
</dbReference>
<reference evidence="4" key="1">
    <citation type="submission" date="2023-07" db="EMBL/GenBank/DDBJ databases">
        <title>Draft genome sequence of Agarivorans aestuarii strain ZMCS4, a CAZymes producing bacteria isolated from the marine brown algae Clodostephus spongiosus.</title>
        <authorList>
            <person name="Lorente B."/>
            <person name="Cabral C."/>
            <person name="Frias J."/>
            <person name="Faria J."/>
            <person name="Toubarro D."/>
        </authorList>
    </citation>
    <scope>NUCLEOTIDE SEQUENCE [LARGE SCALE GENOMIC DNA]</scope>
    <source>
        <strain evidence="4">ZMCS4</strain>
    </source>
</reference>
<feature type="domain" description="Glycosyltransferase subfamily 4-like N-terminal" evidence="2">
    <location>
        <begin position="11"/>
        <end position="173"/>
    </location>
</feature>
<evidence type="ECO:0000313" key="3">
    <source>
        <dbReference type="EMBL" id="MEE1672676.1"/>
    </source>
</evidence>
<dbReference type="CDD" id="cd03801">
    <property type="entry name" value="GT4_PimA-like"/>
    <property type="match status" value="1"/>
</dbReference>
<evidence type="ECO:0000259" key="2">
    <source>
        <dbReference type="Pfam" id="PF13439"/>
    </source>
</evidence>
<name>A0ABU7G019_9ALTE</name>
<keyword evidence="3" id="KW-0808">Transferase</keyword>
<dbReference type="Gene3D" id="3.40.50.2000">
    <property type="entry name" value="Glycogen Phosphorylase B"/>
    <property type="match status" value="2"/>
</dbReference>
<comment type="caution">
    <text evidence="3">The sequence shown here is derived from an EMBL/GenBank/DDBJ whole genome shotgun (WGS) entry which is preliminary data.</text>
</comment>